<dbReference type="EMBL" id="MHFR01000038">
    <property type="protein sequence ID" value="OGW97899.1"/>
    <property type="molecule type" value="Genomic_DNA"/>
</dbReference>
<organism evidence="2 3">
    <name type="scientific">Candidatus Danuiimicrobium aquiferis</name>
    <dbReference type="NCBI Taxonomy" id="1801832"/>
    <lineage>
        <taxon>Bacteria</taxon>
        <taxon>Pseudomonadati</taxon>
        <taxon>Candidatus Omnitrophota</taxon>
        <taxon>Candidatus Danuiimicrobium</taxon>
    </lineage>
</organism>
<reference evidence="2 3" key="1">
    <citation type="journal article" date="2016" name="Nat. Commun.">
        <title>Thousands of microbial genomes shed light on interconnected biogeochemical processes in an aquifer system.</title>
        <authorList>
            <person name="Anantharaman K."/>
            <person name="Brown C.T."/>
            <person name="Hug L.A."/>
            <person name="Sharon I."/>
            <person name="Castelle C.J."/>
            <person name="Probst A.J."/>
            <person name="Thomas B.C."/>
            <person name="Singh A."/>
            <person name="Wilkins M.J."/>
            <person name="Karaoz U."/>
            <person name="Brodie E.L."/>
            <person name="Williams K.H."/>
            <person name="Hubbard S.S."/>
            <person name="Banfield J.F."/>
        </authorList>
    </citation>
    <scope>NUCLEOTIDE SEQUENCE [LARGE SCALE GENOMIC DNA]</scope>
</reference>
<feature type="domain" description="Methyltransferase" evidence="1">
    <location>
        <begin position="166"/>
        <end position="291"/>
    </location>
</feature>
<evidence type="ECO:0000313" key="2">
    <source>
        <dbReference type="EMBL" id="OGW97899.1"/>
    </source>
</evidence>
<dbReference type="Proteomes" id="UP000178187">
    <property type="component" value="Unassembled WGS sequence"/>
</dbReference>
<dbReference type="InterPro" id="IPR025714">
    <property type="entry name" value="Methyltranfer_dom"/>
</dbReference>
<dbReference type="InterPro" id="IPR029063">
    <property type="entry name" value="SAM-dependent_MTases_sf"/>
</dbReference>
<sequence>MTAMSNIDISQKDTPSSLRIRIKHYQEVAKEVESYLIKNPSEWGRFQSRFNQEVNGVFREIMNFEKENMAAGHEEKVFKLKKLFVNKLRPFFMKGEYVVWSLKKPYGYAGDFKIIDDIYINNPQTTGFDRLYDNYFQMSAISVAVRNRKEDFKRLISNYVTENHRADIKIVDLASGPCRDIRELICDNEGSLFSNSIFNCFDADQRSIDYAKKILNNSKQVSFVQLNVLRLALKKDIEKEYPQKYDFIFSTGLFDYLDARISVKLIHNLKQLLKPNGILAISDVRDKYSNPSIHFMEWVGEWSLIYRPDDEFRDLFIQAGFEKKDLSISYEQQGIMQYIVGRK</sequence>
<dbReference type="AlphaFoldDB" id="A0A1G1KZ24"/>
<dbReference type="CDD" id="cd02440">
    <property type="entry name" value="AdoMet_MTases"/>
    <property type="match status" value="1"/>
</dbReference>
<evidence type="ECO:0000259" key="1">
    <source>
        <dbReference type="Pfam" id="PF13847"/>
    </source>
</evidence>
<evidence type="ECO:0000313" key="3">
    <source>
        <dbReference type="Proteomes" id="UP000178187"/>
    </source>
</evidence>
<protein>
    <recommendedName>
        <fullName evidence="1">Methyltransferase domain-containing protein</fullName>
    </recommendedName>
</protein>
<gene>
    <name evidence="2" type="ORF">A3G33_02735</name>
</gene>
<dbReference type="Pfam" id="PF13847">
    <property type="entry name" value="Methyltransf_31"/>
    <property type="match status" value="1"/>
</dbReference>
<comment type="caution">
    <text evidence="2">The sequence shown here is derived from an EMBL/GenBank/DDBJ whole genome shotgun (WGS) entry which is preliminary data.</text>
</comment>
<dbReference type="Gene3D" id="3.40.50.150">
    <property type="entry name" value="Vaccinia Virus protein VP39"/>
    <property type="match status" value="1"/>
</dbReference>
<accession>A0A1G1KZ24</accession>
<name>A0A1G1KZ24_9BACT</name>
<proteinExistence type="predicted"/>
<dbReference type="SUPFAM" id="SSF53335">
    <property type="entry name" value="S-adenosyl-L-methionine-dependent methyltransferases"/>
    <property type="match status" value="1"/>
</dbReference>